<evidence type="ECO:0000256" key="4">
    <source>
        <dbReference type="ARBA" id="ARBA00007008"/>
    </source>
</evidence>
<evidence type="ECO:0000256" key="11">
    <source>
        <dbReference type="ARBA" id="ARBA00029724"/>
    </source>
</evidence>
<comment type="function">
    <text evidence="2 14 15">Catalyzes the synthesis of activated sulfate.</text>
</comment>
<gene>
    <name evidence="14" type="primary">cysC</name>
    <name evidence="17" type="ordered locus">PputW619_0677</name>
</gene>
<keyword evidence="8 14" id="KW-0547">Nucleotide-binding</keyword>
<dbReference type="SUPFAM" id="SSF52540">
    <property type="entry name" value="P-loop containing nucleoside triphosphate hydrolases"/>
    <property type="match status" value="1"/>
</dbReference>
<evidence type="ECO:0000256" key="8">
    <source>
        <dbReference type="ARBA" id="ARBA00022741"/>
    </source>
</evidence>
<dbReference type="PANTHER" id="PTHR11055">
    <property type="entry name" value="BIFUNCTIONAL 3'-PHOSPHOADENOSINE 5'-PHOSPHOSULFATE SYNTHASE"/>
    <property type="match status" value="1"/>
</dbReference>
<evidence type="ECO:0000313" key="17">
    <source>
        <dbReference type="EMBL" id="ACA71182.1"/>
    </source>
</evidence>
<feature type="domain" description="APS kinase" evidence="16">
    <location>
        <begin position="12"/>
        <end position="160"/>
    </location>
</feature>
<comment type="catalytic activity">
    <reaction evidence="1 14 15">
        <text>adenosine 5'-phosphosulfate + ATP = 3'-phosphoadenylyl sulfate + ADP + H(+)</text>
        <dbReference type="Rhea" id="RHEA:24152"/>
        <dbReference type="ChEBI" id="CHEBI:15378"/>
        <dbReference type="ChEBI" id="CHEBI:30616"/>
        <dbReference type="ChEBI" id="CHEBI:58243"/>
        <dbReference type="ChEBI" id="CHEBI:58339"/>
        <dbReference type="ChEBI" id="CHEBI:456216"/>
        <dbReference type="EC" id="2.7.1.25"/>
    </reaction>
</comment>
<protein>
    <recommendedName>
        <fullName evidence="6 14">Adenylyl-sulfate kinase</fullName>
        <ecNumber evidence="5 14">2.7.1.25</ecNumber>
    </recommendedName>
    <alternativeName>
        <fullName evidence="12 14">APS kinase</fullName>
    </alternativeName>
    <alternativeName>
        <fullName evidence="13 14">ATP adenosine-5'-phosphosulfate 3'-phosphotransferase</fullName>
    </alternativeName>
    <alternativeName>
        <fullName evidence="11 14">Adenosine-5'-phosphosulfate kinase</fullName>
    </alternativeName>
</protein>
<keyword evidence="14" id="KW-0597">Phosphoprotein</keyword>
<comment type="similarity">
    <text evidence="4 14 15">Belongs to the APS kinase family.</text>
</comment>
<dbReference type="GO" id="GO:0070814">
    <property type="term" value="P:hydrogen sulfide biosynthetic process"/>
    <property type="evidence" value="ECO:0007669"/>
    <property type="project" value="UniProtKB-UniRule"/>
</dbReference>
<evidence type="ECO:0000256" key="5">
    <source>
        <dbReference type="ARBA" id="ARBA00012121"/>
    </source>
</evidence>
<dbReference type="NCBIfam" id="TIGR00455">
    <property type="entry name" value="apsK"/>
    <property type="match status" value="1"/>
</dbReference>
<dbReference type="HAMAP" id="MF_00065">
    <property type="entry name" value="Adenylyl_sulf_kinase"/>
    <property type="match status" value="1"/>
</dbReference>
<name>B1J273_PSEPW</name>
<dbReference type="UniPathway" id="UPA00140">
    <property type="reaction ID" value="UER00205"/>
</dbReference>
<dbReference type="AlphaFoldDB" id="B1J273"/>
<evidence type="ECO:0000256" key="1">
    <source>
        <dbReference type="ARBA" id="ARBA00001823"/>
    </source>
</evidence>
<evidence type="ECO:0000256" key="2">
    <source>
        <dbReference type="ARBA" id="ARBA00002632"/>
    </source>
</evidence>
<evidence type="ECO:0000256" key="12">
    <source>
        <dbReference type="ARBA" id="ARBA00031393"/>
    </source>
</evidence>
<dbReference type="PANTHER" id="PTHR11055:SF63">
    <property type="entry name" value="ADENYLYL-SULFATE KINASE 1, CHLOROPLASTIC"/>
    <property type="match status" value="1"/>
</dbReference>
<evidence type="ECO:0000256" key="13">
    <source>
        <dbReference type="ARBA" id="ARBA00031464"/>
    </source>
</evidence>
<evidence type="ECO:0000256" key="3">
    <source>
        <dbReference type="ARBA" id="ARBA00004806"/>
    </source>
</evidence>
<evidence type="ECO:0000256" key="10">
    <source>
        <dbReference type="ARBA" id="ARBA00022840"/>
    </source>
</evidence>
<dbReference type="HOGENOM" id="CLU_046932_1_0_6"/>
<dbReference type="EC" id="2.7.1.25" evidence="5 14"/>
<proteinExistence type="inferred from homology"/>
<feature type="binding site" evidence="14">
    <location>
        <begin position="19"/>
        <end position="26"/>
    </location>
    <ligand>
        <name>ATP</name>
        <dbReference type="ChEBI" id="CHEBI:30616"/>
    </ligand>
</feature>
<organism evidence="17">
    <name type="scientific">Pseudomonas putida (strain W619)</name>
    <dbReference type="NCBI Taxonomy" id="390235"/>
    <lineage>
        <taxon>Bacteria</taxon>
        <taxon>Pseudomonadati</taxon>
        <taxon>Pseudomonadota</taxon>
        <taxon>Gammaproteobacteria</taxon>
        <taxon>Pseudomonadales</taxon>
        <taxon>Pseudomonadaceae</taxon>
        <taxon>Pseudomonas</taxon>
    </lineage>
</organism>
<dbReference type="STRING" id="390235.PputW619_0677"/>
<evidence type="ECO:0000256" key="15">
    <source>
        <dbReference type="RuleBase" id="RU004347"/>
    </source>
</evidence>
<dbReference type="Pfam" id="PF01583">
    <property type="entry name" value="APS_kinase"/>
    <property type="match status" value="1"/>
</dbReference>
<dbReference type="eggNOG" id="COG0529">
    <property type="taxonomic scope" value="Bacteria"/>
</dbReference>
<dbReference type="CDD" id="cd02027">
    <property type="entry name" value="APSK"/>
    <property type="match status" value="1"/>
</dbReference>
<dbReference type="GO" id="GO:0000103">
    <property type="term" value="P:sulfate assimilation"/>
    <property type="evidence" value="ECO:0007669"/>
    <property type="project" value="UniProtKB-UniRule"/>
</dbReference>
<dbReference type="InterPro" id="IPR059117">
    <property type="entry name" value="APS_kinase_dom"/>
</dbReference>
<dbReference type="GO" id="GO:0005524">
    <property type="term" value="F:ATP binding"/>
    <property type="evidence" value="ECO:0007669"/>
    <property type="project" value="UniProtKB-UniRule"/>
</dbReference>
<dbReference type="KEGG" id="ppw:PputW619_0677"/>
<dbReference type="Gene3D" id="3.40.50.300">
    <property type="entry name" value="P-loop containing nucleotide triphosphate hydrolases"/>
    <property type="match status" value="1"/>
</dbReference>
<dbReference type="EMBL" id="CP000949">
    <property type="protein sequence ID" value="ACA71182.1"/>
    <property type="molecule type" value="Genomic_DNA"/>
</dbReference>
<comment type="pathway">
    <text evidence="3 14 15">Sulfur metabolism; hydrogen sulfide biosynthesis; sulfite from sulfate: step 2/3.</text>
</comment>
<keyword evidence="9 14" id="KW-0418">Kinase</keyword>
<keyword evidence="10 14" id="KW-0067">ATP-binding</keyword>
<evidence type="ECO:0000256" key="7">
    <source>
        <dbReference type="ARBA" id="ARBA00022679"/>
    </source>
</evidence>
<dbReference type="InterPro" id="IPR027417">
    <property type="entry name" value="P-loop_NTPase"/>
</dbReference>
<keyword evidence="7 14" id="KW-0808">Transferase</keyword>
<feature type="active site" description="Phosphoserine intermediate" evidence="14">
    <location>
        <position position="93"/>
    </location>
</feature>
<evidence type="ECO:0000259" key="16">
    <source>
        <dbReference type="Pfam" id="PF01583"/>
    </source>
</evidence>
<sequence>MPNAGSAPHHPGAVIWLTGLSGAGKSSLANALALRLAQLGHPCYVLDGDVLRNGLNADLGFSPADRHENNRRTGEVAALFADAGLICIAALISPYRADRAAARRACKAGFHEVHVKADLATCEARDPKGLYRRARAGELKGFTGIDAPYEAPQHPELVVDTAGTTLQTAQDLLLGYVLKQVLAPQGLMTPA</sequence>
<reference evidence="17" key="1">
    <citation type="submission" date="2008-02" db="EMBL/GenBank/DDBJ databases">
        <title>Complete sequence of Psuedomonas putida W619.</title>
        <authorList>
            <consortium name="US DOE Joint Genome Institute"/>
            <person name="Copeland A."/>
            <person name="Lucas S."/>
            <person name="Lapidus A."/>
            <person name="Barry K."/>
            <person name="Detter J.C."/>
            <person name="Glavina del Rio T."/>
            <person name="Dalin E."/>
            <person name="Tice H."/>
            <person name="Pitluck S."/>
            <person name="Chain P."/>
            <person name="Malfatti S."/>
            <person name="Shin M."/>
            <person name="Vergez L."/>
            <person name="Schmutz J."/>
            <person name="Larimer F."/>
            <person name="Land M."/>
            <person name="Hauser L."/>
            <person name="Kyrpides N."/>
            <person name="Kim E."/>
            <person name="Taghavi S."/>
            <person name="Vangronsveld D."/>
            <person name="van der Lelie D."/>
            <person name="Richardson P."/>
        </authorList>
    </citation>
    <scope>NUCLEOTIDE SEQUENCE</scope>
    <source>
        <strain evidence="17">W619</strain>
    </source>
</reference>
<dbReference type="NCBIfam" id="NF003013">
    <property type="entry name" value="PRK03846.1"/>
    <property type="match status" value="1"/>
</dbReference>
<dbReference type="GO" id="GO:0004020">
    <property type="term" value="F:adenylylsulfate kinase activity"/>
    <property type="evidence" value="ECO:0007669"/>
    <property type="project" value="UniProtKB-UniRule"/>
</dbReference>
<evidence type="ECO:0000256" key="9">
    <source>
        <dbReference type="ARBA" id="ARBA00022777"/>
    </source>
</evidence>
<accession>B1J273</accession>
<dbReference type="OrthoDB" id="9804504at2"/>
<dbReference type="InterPro" id="IPR002891">
    <property type="entry name" value="APS"/>
</dbReference>
<evidence type="ECO:0000256" key="14">
    <source>
        <dbReference type="HAMAP-Rule" id="MF_00065"/>
    </source>
</evidence>
<evidence type="ECO:0000256" key="6">
    <source>
        <dbReference type="ARBA" id="ARBA00018163"/>
    </source>
</evidence>